<dbReference type="AlphaFoldDB" id="A0AAW8GEB0"/>
<dbReference type="Pfam" id="PF00593">
    <property type="entry name" value="TonB_dep_Rec_b-barrel"/>
    <property type="match status" value="1"/>
</dbReference>
<evidence type="ECO:0000259" key="13">
    <source>
        <dbReference type="Pfam" id="PF00593"/>
    </source>
</evidence>
<keyword evidence="4" id="KW-0410">Iron transport</keyword>
<evidence type="ECO:0000256" key="5">
    <source>
        <dbReference type="ARBA" id="ARBA00022692"/>
    </source>
</evidence>
<keyword evidence="2 11" id="KW-0813">Transport</keyword>
<evidence type="ECO:0000256" key="7">
    <source>
        <dbReference type="ARBA" id="ARBA00023065"/>
    </source>
</evidence>
<keyword evidence="8" id="KW-0798">TonB box</keyword>
<protein>
    <submittedName>
        <fullName evidence="14">Outer membrane receptor protein involved in Fe transport</fullName>
    </submittedName>
</protein>
<evidence type="ECO:0000256" key="12">
    <source>
        <dbReference type="PROSITE-ProRule" id="PRU10144"/>
    </source>
</evidence>
<dbReference type="EMBL" id="JAUTBB010000001">
    <property type="protein sequence ID" value="MDQ1119374.1"/>
    <property type="molecule type" value="Genomic_DNA"/>
</dbReference>
<dbReference type="InterPro" id="IPR000531">
    <property type="entry name" value="Beta-barrel_TonB"/>
</dbReference>
<dbReference type="PANTHER" id="PTHR32552:SF81">
    <property type="entry name" value="TONB-DEPENDENT OUTER MEMBRANE RECEPTOR"/>
    <property type="match status" value="1"/>
</dbReference>
<name>A0AAW8GEB0_9GAMM</name>
<evidence type="ECO:0000256" key="6">
    <source>
        <dbReference type="ARBA" id="ARBA00023004"/>
    </source>
</evidence>
<dbReference type="PANTHER" id="PTHR32552">
    <property type="entry name" value="FERRICHROME IRON RECEPTOR-RELATED"/>
    <property type="match status" value="1"/>
</dbReference>
<organism evidence="14 15">
    <name type="scientific">Pseudoxanthomonas winnipegensis</name>
    <dbReference type="NCBI Taxonomy" id="2480810"/>
    <lineage>
        <taxon>Bacteria</taxon>
        <taxon>Pseudomonadati</taxon>
        <taxon>Pseudomonadota</taxon>
        <taxon>Gammaproteobacteria</taxon>
        <taxon>Lysobacterales</taxon>
        <taxon>Lysobacteraceae</taxon>
        <taxon>Pseudoxanthomonas</taxon>
    </lineage>
</organism>
<comment type="subcellular location">
    <subcellularLocation>
        <location evidence="1 11">Cell outer membrane</location>
        <topology evidence="1 11">Multi-pass membrane protein</topology>
    </subcellularLocation>
</comment>
<comment type="caution">
    <text evidence="14">The sequence shown here is derived from an EMBL/GenBank/DDBJ whole genome shotgun (WGS) entry which is preliminary data.</text>
</comment>
<dbReference type="InterPro" id="IPR010917">
    <property type="entry name" value="TonB_rcpt_CS"/>
</dbReference>
<evidence type="ECO:0000256" key="8">
    <source>
        <dbReference type="ARBA" id="ARBA00023077"/>
    </source>
</evidence>
<accession>A0AAW8GEB0</accession>
<evidence type="ECO:0000256" key="3">
    <source>
        <dbReference type="ARBA" id="ARBA00022452"/>
    </source>
</evidence>
<gene>
    <name evidence="14" type="ORF">QE383_001682</name>
</gene>
<proteinExistence type="inferred from homology"/>
<evidence type="ECO:0000256" key="10">
    <source>
        <dbReference type="ARBA" id="ARBA00023237"/>
    </source>
</evidence>
<dbReference type="GO" id="GO:0006826">
    <property type="term" value="P:iron ion transport"/>
    <property type="evidence" value="ECO:0007669"/>
    <property type="project" value="UniProtKB-KW"/>
</dbReference>
<dbReference type="Gene3D" id="2.40.170.20">
    <property type="entry name" value="TonB-dependent receptor, beta-barrel domain"/>
    <property type="match status" value="1"/>
</dbReference>
<feature type="domain" description="TonB-dependent receptor-like beta-barrel" evidence="13">
    <location>
        <begin position="19"/>
        <end position="341"/>
    </location>
</feature>
<dbReference type="GO" id="GO:0009279">
    <property type="term" value="C:cell outer membrane"/>
    <property type="evidence" value="ECO:0007669"/>
    <property type="project" value="UniProtKB-SubCell"/>
</dbReference>
<evidence type="ECO:0000256" key="9">
    <source>
        <dbReference type="ARBA" id="ARBA00023136"/>
    </source>
</evidence>
<dbReference type="Proteomes" id="UP001234354">
    <property type="component" value="Unassembled WGS sequence"/>
</dbReference>
<keyword evidence="10 11" id="KW-0998">Cell outer membrane</keyword>
<evidence type="ECO:0000256" key="2">
    <source>
        <dbReference type="ARBA" id="ARBA00022448"/>
    </source>
</evidence>
<keyword evidence="9 11" id="KW-0472">Membrane</keyword>
<keyword evidence="6" id="KW-0408">Iron</keyword>
<evidence type="ECO:0000256" key="4">
    <source>
        <dbReference type="ARBA" id="ARBA00022496"/>
    </source>
</evidence>
<feature type="short sequence motif" description="TonB C-terminal box" evidence="12">
    <location>
        <begin position="360"/>
        <end position="377"/>
    </location>
</feature>
<evidence type="ECO:0000256" key="11">
    <source>
        <dbReference type="PROSITE-ProRule" id="PRU01360"/>
    </source>
</evidence>
<keyword evidence="14" id="KW-0675">Receptor</keyword>
<dbReference type="InterPro" id="IPR036942">
    <property type="entry name" value="Beta-barrel_TonB_sf"/>
</dbReference>
<keyword evidence="3 11" id="KW-1134">Transmembrane beta strand</keyword>
<evidence type="ECO:0000256" key="1">
    <source>
        <dbReference type="ARBA" id="ARBA00004571"/>
    </source>
</evidence>
<evidence type="ECO:0000313" key="15">
    <source>
        <dbReference type="Proteomes" id="UP001234354"/>
    </source>
</evidence>
<dbReference type="PROSITE" id="PS01156">
    <property type="entry name" value="TONB_DEPENDENT_REC_2"/>
    <property type="match status" value="1"/>
</dbReference>
<keyword evidence="7" id="KW-0406">Ion transport</keyword>
<dbReference type="InterPro" id="IPR039426">
    <property type="entry name" value="TonB-dep_rcpt-like"/>
</dbReference>
<keyword evidence="5 11" id="KW-0812">Transmembrane</keyword>
<sequence length="377" mass="42022">MAAARARGVMGLYYFDGEAGGQVRNYFSNPYLPRSLTNPLFGDTQGKVLTKSVALYADWTFDLTDKLKLDVGARYTDEDKHAIALNRFYTSDSYTTSWGTAANFDKTVNFKNVSPKLSVDYQFTPDLMAYVSASRGFKSGGYNIRANTTAVPRSGQPFDDEQVDSYEIGSKMGLLDGRAFLNLAYFYNKYKDIQLSVFTQYQLPNGSYSFFGDFTNAGKGTVQGVEVEYQFLPTRHWLISGNLAWLDAKYDEFMSGGVNIAKTQYFTNAPKYSGALNVEWRTDLAGGGNLSARATYSYQSEVWPTTDLSKEIRQDGYGLLSAGVIWKLDDAWSLSLQGTNLTDKAYRTTGYNIAAYGVLTGFYGAPRQVQASVRYDF</sequence>
<evidence type="ECO:0000313" key="14">
    <source>
        <dbReference type="EMBL" id="MDQ1119374.1"/>
    </source>
</evidence>
<dbReference type="SUPFAM" id="SSF56935">
    <property type="entry name" value="Porins"/>
    <property type="match status" value="1"/>
</dbReference>
<reference evidence="14" key="1">
    <citation type="submission" date="2023-07" db="EMBL/GenBank/DDBJ databases">
        <title>Functional and genomic diversity of the sorghum phyllosphere microbiome.</title>
        <authorList>
            <person name="Shade A."/>
        </authorList>
    </citation>
    <scope>NUCLEOTIDE SEQUENCE</scope>
    <source>
        <strain evidence="14">SORGH_AS_0908</strain>
    </source>
</reference>
<dbReference type="PROSITE" id="PS52016">
    <property type="entry name" value="TONB_DEPENDENT_REC_3"/>
    <property type="match status" value="1"/>
</dbReference>
<comment type="similarity">
    <text evidence="11">Belongs to the TonB-dependent receptor family.</text>
</comment>